<accession>A0A2P2QKS7</accession>
<proteinExistence type="predicted"/>
<protein>
    <submittedName>
        <fullName evidence="1">Uncharacterized protein</fullName>
    </submittedName>
</protein>
<name>A0A2P2QKS7_RHIMU</name>
<dbReference type="EMBL" id="GGEC01087116">
    <property type="protein sequence ID" value="MBX67600.1"/>
    <property type="molecule type" value="Transcribed_RNA"/>
</dbReference>
<evidence type="ECO:0000313" key="1">
    <source>
        <dbReference type="EMBL" id="MBX67600.1"/>
    </source>
</evidence>
<sequence>MIIRTNCYKFL</sequence>
<reference evidence="1" key="1">
    <citation type="submission" date="2018-02" db="EMBL/GenBank/DDBJ databases">
        <title>Rhizophora mucronata_Transcriptome.</title>
        <authorList>
            <person name="Meera S.P."/>
            <person name="Sreeshan A."/>
            <person name="Augustine A."/>
        </authorList>
    </citation>
    <scope>NUCLEOTIDE SEQUENCE</scope>
    <source>
        <tissue evidence="1">Leaf</tissue>
    </source>
</reference>
<organism evidence="1">
    <name type="scientific">Rhizophora mucronata</name>
    <name type="common">Asiatic mangrove</name>
    <dbReference type="NCBI Taxonomy" id="61149"/>
    <lineage>
        <taxon>Eukaryota</taxon>
        <taxon>Viridiplantae</taxon>
        <taxon>Streptophyta</taxon>
        <taxon>Embryophyta</taxon>
        <taxon>Tracheophyta</taxon>
        <taxon>Spermatophyta</taxon>
        <taxon>Magnoliopsida</taxon>
        <taxon>eudicotyledons</taxon>
        <taxon>Gunneridae</taxon>
        <taxon>Pentapetalae</taxon>
        <taxon>rosids</taxon>
        <taxon>fabids</taxon>
        <taxon>Malpighiales</taxon>
        <taxon>Rhizophoraceae</taxon>
        <taxon>Rhizophora</taxon>
    </lineage>
</organism>